<evidence type="ECO:0000313" key="16">
    <source>
        <dbReference type="Proteomes" id="UP000308953"/>
    </source>
</evidence>
<proteinExistence type="predicted"/>
<dbReference type="OrthoDB" id="9985428at2759"/>
<organism evidence="3 12">
    <name type="scientific">Aureobasidium pullulans</name>
    <name type="common">Black yeast</name>
    <name type="synonym">Pullularia pullulans</name>
    <dbReference type="NCBI Taxonomy" id="5580"/>
    <lineage>
        <taxon>Eukaryota</taxon>
        <taxon>Fungi</taxon>
        <taxon>Dikarya</taxon>
        <taxon>Ascomycota</taxon>
        <taxon>Pezizomycotina</taxon>
        <taxon>Dothideomycetes</taxon>
        <taxon>Dothideomycetidae</taxon>
        <taxon>Dothideales</taxon>
        <taxon>Saccotheciaceae</taxon>
        <taxon>Aureobasidium</taxon>
    </lineage>
</organism>
<feature type="compositionally biased region" description="Polar residues" evidence="1">
    <location>
        <begin position="322"/>
        <end position="331"/>
    </location>
</feature>
<dbReference type="PANTHER" id="PTHR35596">
    <property type="entry name" value="DUF2263 DOMAIN-CONTAINING PROTEIN"/>
    <property type="match status" value="1"/>
</dbReference>
<dbReference type="Proteomes" id="UP000308953">
    <property type="component" value="Unassembled WGS sequence"/>
</dbReference>
<dbReference type="EMBL" id="QZBN01000644">
    <property type="protein sequence ID" value="THZ38891.1"/>
    <property type="molecule type" value="Genomic_DNA"/>
</dbReference>
<sequence length="524" mass="57007">MGRLQPTVVVTPQANRRSDRAKRAKETVNKVIPDLLKSSPRARHGIHNAVLTSDPKPEKDIKSSTSNLTIRLCNTDSLTAARRLTHSSRRQSAAAALTTSKQATRSTNVCILNMASPLRPGGGFLDGATSSEEFLCMRTTLYASLWDDFYRLPELGGIVTPDVLVHRDSTPEAEDLPKRERFFVDIISAAMIRFPETNSARLAEKEEADGSCSCGVSYCDRDRELVTHKMRGVLRMAQARGAEKLILGAWGCGAYGNPVREVAKIWKRVILGTTRKAESWPGIKEIVFAITDRGQLKEFEKCFGDVLAKESVSPPPEVAQDARSTGTQSPTSELISELVSKIQETELQLDQISNPRSKARLREVLANLNKQLSQAGSGPEEDEMPPDPIGEEVEDASYPDAAGGFEGEEGGYYNFDSSDIASSGSVSPSTSDIYEFRVPGTSVPNKSVESHMTDDFEHVGFDTESGWFSGSINGLSSLLAKQRRGGSGTSPVLRGEGGLDDVEPLGFGSGLSDYLQRYSEQGSY</sequence>
<reference evidence="12 13" key="1">
    <citation type="submission" date="2018-10" db="EMBL/GenBank/DDBJ databases">
        <title>Fifty Aureobasidium pullulans genomes reveal a recombining polyextremotolerant generalist.</title>
        <authorList>
            <person name="Gostincar C."/>
            <person name="Turk M."/>
            <person name="Zajc J."/>
            <person name="Gunde-Cimerman N."/>
        </authorList>
    </citation>
    <scope>NUCLEOTIDE SEQUENCE [LARGE SCALE GENOMIC DNA]</scope>
    <source>
        <strain evidence="7 19">EXF-10081</strain>
        <strain evidence="6">EXF-10085</strain>
        <strain evidence="5 15">EXF-10659</strain>
        <strain evidence="4 17">EXF-10796</strain>
        <strain evidence="3 12">EXF-11900</strain>
        <strain evidence="11 14">EXF-1645</strain>
        <strain evidence="10 18">EXF-3844</strain>
        <strain evidence="9 13">EXF-4256</strain>
        <strain evidence="8 16">EXF-9785</strain>
    </source>
</reference>
<evidence type="ECO:0000313" key="14">
    <source>
        <dbReference type="Proteomes" id="UP000308724"/>
    </source>
</evidence>
<dbReference type="NCBIfam" id="TIGR02452">
    <property type="entry name" value="TIGR02452 family protein"/>
    <property type="match status" value="1"/>
</dbReference>
<dbReference type="Proteomes" id="UP000308802">
    <property type="component" value="Unassembled WGS sequence"/>
</dbReference>
<evidence type="ECO:0000313" key="11">
    <source>
        <dbReference type="EMBL" id="TIA35562.1"/>
    </source>
</evidence>
<dbReference type="PANTHER" id="PTHR35596:SF1">
    <property type="entry name" value="MICROBIAL-TYPE PARG CATALYTIC DOMAIN-CONTAINING PROTEIN"/>
    <property type="match status" value="1"/>
</dbReference>
<dbReference type="EMBL" id="QZAV01000169">
    <property type="protein sequence ID" value="THX36440.1"/>
    <property type="molecule type" value="Genomic_DNA"/>
</dbReference>
<evidence type="ECO:0000313" key="12">
    <source>
        <dbReference type="Proteomes" id="UP000304951"/>
    </source>
</evidence>
<dbReference type="InterPro" id="IPR043472">
    <property type="entry name" value="Macro_dom-like"/>
</dbReference>
<feature type="compositionally biased region" description="Acidic residues" evidence="1">
    <location>
        <begin position="379"/>
        <end position="397"/>
    </location>
</feature>
<feature type="region of interest" description="Disordered" evidence="1">
    <location>
        <begin position="311"/>
        <end position="331"/>
    </location>
</feature>
<dbReference type="Proteomes" id="UP000308724">
    <property type="component" value="Unassembled WGS sequence"/>
</dbReference>
<feature type="region of interest" description="Disordered" evidence="1">
    <location>
        <begin position="481"/>
        <end position="501"/>
    </location>
</feature>
<dbReference type="Gene3D" id="3.40.220.10">
    <property type="entry name" value="Leucine Aminopeptidase, subunit E, domain 1"/>
    <property type="match status" value="1"/>
</dbReference>
<evidence type="ECO:0000313" key="3">
    <source>
        <dbReference type="EMBL" id="THV73080.1"/>
    </source>
</evidence>
<evidence type="ECO:0000313" key="9">
    <source>
        <dbReference type="EMBL" id="THY71958.1"/>
    </source>
</evidence>
<dbReference type="EMBL" id="QZBJ01000052">
    <property type="protein sequence ID" value="THY71958.1"/>
    <property type="molecule type" value="Genomic_DNA"/>
</dbReference>
<feature type="region of interest" description="Disordered" evidence="1">
    <location>
        <begin position="371"/>
        <end position="416"/>
    </location>
</feature>
<evidence type="ECO:0000313" key="18">
    <source>
        <dbReference type="Proteomes" id="UP000310121"/>
    </source>
</evidence>
<dbReference type="InterPro" id="IPR012664">
    <property type="entry name" value="CHP02452"/>
</dbReference>
<evidence type="ECO:0000313" key="10">
    <source>
        <dbReference type="EMBL" id="THZ38891.1"/>
    </source>
</evidence>
<dbReference type="Proteomes" id="UP000309076">
    <property type="component" value="Unassembled WGS sequence"/>
</dbReference>
<dbReference type="EMBL" id="QZAF01000103">
    <property type="protein sequence ID" value="THV73080.1"/>
    <property type="molecule type" value="Genomic_DNA"/>
</dbReference>
<dbReference type="Proteomes" id="UP000310121">
    <property type="component" value="Unassembled WGS sequence"/>
</dbReference>
<evidence type="ECO:0000313" key="19">
    <source>
        <dbReference type="Proteomes" id="UP000310374"/>
    </source>
</evidence>
<feature type="region of interest" description="Disordered" evidence="1">
    <location>
        <begin position="42"/>
        <end position="63"/>
    </location>
</feature>
<evidence type="ECO:0000313" key="17">
    <source>
        <dbReference type="Proteomes" id="UP000309076"/>
    </source>
</evidence>
<evidence type="ECO:0000313" key="4">
    <source>
        <dbReference type="EMBL" id="THW51511.1"/>
    </source>
</evidence>
<dbReference type="EMBL" id="QZAT01000008">
    <property type="protein sequence ID" value="THX33730.1"/>
    <property type="molecule type" value="Genomic_DNA"/>
</dbReference>
<dbReference type="Proteomes" id="UP000304951">
    <property type="component" value="Unassembled WGS sequence"/>
</dbReference>
<comment type="caution">
    <text evidence="3">The sequence shown here is derived from an EMBL/GenBank/DDBJ whole genome shotgun (WGS) entry which is preliminary data.</text>
</comment>
<dbReference type="EMBL" id="QZAO01000005">
    <property type="protein sequence ID" value="THW80464.1"/>
    <property type="molecule type" value="Genomic_DNA"/>
</dbReference>
<name>A0A1A7MRJ1_AURPU</name>
<dbReference type="Pfam" id="PF10021">
    <property type="entry name" value="PARG_cat_microb"/>
    <property type="match status" value="1"/>
</dbReference>
<evidence type="ECO:0000256" key="1">
    <source>
        <dbReference type="SAM" id="MobiDB-lite"/>
    </source>
</evidence>
<dbReference type="SUPFAM" id="SSF52949">
    <property type="entry name" value="Macro domain-like"/>
    <property type="match status" value="1"/>
</dbReference>
<evidence type="ECO:0000313" key="8">
    <source>
        <dbReference type="EMBL" id="THX36440.1"/>
    </source>
</evidence>
<dbReference type="EMBL" id="QZAS01000016">
    <property type="protein sequence ID" value="THX10781.1"/>
    <property type="molecule type" value="Genomic_DNA"/>
</dbReference>
<evidence type="ECO:0000313" key="7">
    <source>
        <dbReference type="EMBL" id="THX33730.1"/>
    </source>
</evidence>
<evidence type="ECO:0000313" key="15">
    <source>
        <dbReference type="Proteomes" id="UP000308802"/>
    </source>
</evidence>
<feature type="domain" description="Microbial-type PARG catalytic" evidence="2">
    <location>
        <begin position="56"/>
        <end position="151"/>
    </location>
</feature>
<evidence type="ECO:0000313" key="13">
    <source>
        <dbReference type="Proteomes" id="UP000305064"/>
    </source>
</evidence>
<protein>
    <recommendedName>
        <fullName evidence="2">Microbial-type PARG catalytic domain-containing protein</fullName>
    </recommendedName>
</protein>
<evidence type="ECO:0000259" key="2">
    <source>
        <dbReference type="Pfam" id="PF10021"/>
    </source>
</evidence>
<dbReference type="InterPro" id="IPR019261">
    <property type="entry name" value="PARG_cat_microbial"/>
</dbReference>
<evidence type="ECO:0000313" key="6">
    <source>
        <dbReference type="EMBL" id="THX10781.1"/>
    </source>
</evidence>
<accession>A0A1A7MRJ1</accession>
<dbReference type="Proteomes" id="UP000310374">
    <property type="component" value="Unassembled WGS sequence"/>
</dbReference>
<dbReference type="EMBL" id="QZAM01000014">
    <property type="protein sequence ID" value="THW51511.1"/>
    <property type="molecule type" value="Genomic_DNA"/>
</dbReference>
<dbReference type="Proteomes" id="UP000305064">
    <property type="component" value="Unassembled WGS sequence"/>
</dbReference>
<dbReference type="AlphaFoldDB" id="A0A1A7MRJ1"/>
<dbReference type="EMBL" id="QZBZ01000127">
    <property type="protein sequence ID" value="TIA35562.1"/>
    <property type="molecule type" value="Genomic_DNA"/>
</dbReference>
<gene>
    <name evidence="11" type="ORF">D6C78_06063</name>
    <name evidence="10" type="ORF">D6C90_06276</name>
    <name evidence="9" type="ORF">D6C94_07213</name>
    <name evidence="8" type="ORF">D6D10_06659</name>
    <name evidence="7" type="ORF">D6D12_01359</name>
    <name evidence="6" type="ORF">D6D13_05254</name>
    <name evidence="5" type="ORF">D6D19_00399</name>
    <name evidence="4" type="ORF">D6D21_01399</name>
    <name evidence="3" type="ORF">D6D28_03510</name>
</gene>
<evidence type="ECO:0000313" key="5">
    <source>
        <dbReference type="EMBL" id="THW80464.1"/>
    </source>
</evidence>